<name>A0A1L6TGP9_PISSA</name>
<dbReference type="InterPro" id="IPR006315">
    <property type="entry name" value="OM_autotransptr_brl_dom"/>
</dbReference>
<reference evidence="1 2" key="1">
    <citation type="journal article" date="2014" name="Genome Announc.">
        <title>Comparative Genome Analysis of Two Isolates of the Fish Pathogen Piscirickettsia salmonis from Different Hosts Reveals Major Differences in Virulence-Associated Secretion Systems.</title>
        <authorList>
            <person name="Bohle H."/>
            <person name="Henriquez P."/>
            <person name="Grothusen H."/>
            <person name="Navas E."/>
            <person name="Sandoval A."/>
            <person name="Bustamante F."/>
            <person name="Bustos P."/>
            <person name="Mancilla M."/>
        </authorList>
    </citation>
    <scope>NUCLEOTIDE SEQUENCE [LARGE SCALE GENOMIC DNA]</scope>
    <source>
        <strain evidence="2">B1-32597</strain>
    </source>
</reference>
<dbReference type="NCBIfam" id="TIGR01414">
    <property type="entry name" value="autotrans_barl"/>
    <property type="match status" value="1"/>
</dbReference>
<dbReference type="Proteomes" id="UP000029558">
    <property type="component" value="Chromosome"/>
</dbReference>
<dbReference type="Pfam" id="PF03797">
    <property type="entry name" value="Autotransporter"/>
    <property type="match status" value="1"/>
</dbReference>
<dbReference type="InterPro" id="IPR005546">
    <property type="entry name" value="Autotransporte_beta"/>
</dbReference>
<gene>
    <name evidence="1" type="ORF">KU39_367</name>
</gene>
<dbReference type="InterPro" id="IPR036709">
    <property type="entry name" value="Autotransporte_beta_dom_sf"/>
</dbReference>
<dbReference type="SMART" id="SM00869">
    <property type="entry name" value="Autotransporter"/>
    <property type="match status" value="1"/>
</dbReference>
<protein>
    <submittedName>
        <fullName evidence="1">Outer membrane autotransporter barrel domain protein</fullName>
    </submittedName>
</protein>
<evidence type="ECO:0000313" key="2">
    <source>
        <dbReference type="Proteomes" id="UP000029558"/>
    </source>
</evidence>
<accession>A0A1L6TGP9</accession>
<dbReference type="SMR" id="A0A1L6TGP9"/>
<dbReference type="GO" id="GO:0019867">
    <property type="term" value="C:outer membrane"/>
    <property type="evidence" value="ECO:0007669"/>
    <property type="project" value="InterPro"/>
</dbReference>
<dbReference type="RefSeq" id="WP_017377645.1">
    <property type="nucleotide sequence ID" value="NZ_CP012508.1"/>
</dbReference>
<dbReference type="EMBL" id="CP012508">
    <property type="protein sequence ID" value="ALB21551.1"/>
    <property type="molecule type" value="Genomic_DNA"/>
</dbReference>
<dbReference type="Gene3D" id="2.40.128.130">
    <property type="entry name" value="Autotransporter beta-domain"/>
    <property type="match status" value="1"/>
</dbReference>
<evidence type="ECO:0000313" key="1">
    <source>
        <dbReference type="EMBL" id="ALB21551.1"/>
    </source>
</evidence>
<proteinExistence type="predicted"/>
<dbReference type="SUPFAM" id="SSF103515">
    <property type="entry name" value="Autotransporter"/>
    <property type="match status" value="1"/>
</dbReference>
<organism evidence="1 2">
    <name type="scientific">Piscirickettsia salmonis</name>
    <dbReference type="NCBI Taxonomy" id="1238"/>
    <lineage>
        <taxon>Bacteria</taxon>
        <taxon>Pseudomonadati</taxon>
        <taxon>Pseudomonadota</taxon>
        <taxon>Gammaproteobacteria</taxon>
        <taxon>Thiotrichales</taxon>
        <taxon>Piscirickettsiaceae</taxon>
        <taxon>Piscirickettsia</taxon>
    </lineage>
</organism>
<sequence length="1494" mass="144953">MGNNVTRNGKENNTPTFQKSLLAASLTLALVGLSAPVAYAVTEIISVTDANTPLSDDGNDNSAATDGTDGTDLTFATSEGTAGAVTFTGDIKGGQSTTGNAAAAGKGLDVVTNKNLSGTITTTASKVINGGAAQAPAGAGAGNIGGIAIDLMPTAADAAKTTTTVLNLNSVTTGGAGSNGDTSGVGGAGGVGVNINASANSATTVTSTVAITAGAGGDGVGNADTGGSGGAGIAIVDNTSDAQTVVNLNLGGNVTGGLAGEGAATNDGNGGAGITSALAAGAFNLTVDSGKTVSGGNHGTGASGTSVAGVGIHITGGAATNTITNSGTIQAGAGGTAASYADAITHAGTGNLTVTNNSGATISTLGTGANFEAISTVGSLTLTNSGTISSAGTTAIEKAAGSGAVAITNNSGATISGGTNAINIVAGGADADSSVTNAGTITGAIINADVDKKLSLSNSGTVTGAITGDGGGLVISDNSGTITGAVTTSANNGALTITQSAGGTINGAVSADGSGVLTITNSGILGVGADTITGGSGATDALTMSGSAASTGTGAITAIETIKVSDGAIATFGGTIAGVTATGGIAVGVGATANFDAVISNSVTASSGNETIKYTGTAGAASLTLDGGAGTADVIILNASDLTNGNNATLTLKNFEQVQVSGAGTKLANDLVASGDPNGMDITDFTLNSGATAFDSNGKTIDAANVTLKGTLGSALTLGTSAQTVVIDATAGALVLGQNLDGGATGVNTLTVQGGGNNVTTSALANFDSLAVASGSHTWTSAVTLKGVKAFNLNTGTTLVTGGGANTINAATSNLNGTLNGDLTYAASTTAAINIGAGFSTNAPGTAIDGESTSDNDTLTVTGTSSITENGRPQLGVINNIETITATGFSTLTGAVSNVTSFTNSGNLRLGEGAAAYTVAKLANTGILDVSNTTVGNAPTITALTGSGGIQFNGGNAAGLAPQLTATNAVTGGTSLALFADTTTNAANGGSNNEKATFAVTGGYTQSSGNVTLEAIPSAVDAGGPAQLTFIGGAVNLAGTNILPQMAAQNNAIGVAQQQFTDGETVAIIDASAASAFTPGTLVSSALLPVARKAGETGSTYTIVANGASKSIIEVSNVHHKGLASLLSDYASATATNLTTAQTLSNATLNMNQATLDQFEDQIDVDISASSAFAAASVASAFSGAGGSVISNRLASLQGNTALASASMSGIATGSATPKHGVWGQAFGNKLEQDAEDGVYGYDANSYGLAFGIDTQLGRNFTLGFALSYANSDVDTMGNRNQNTTVKSYQGSVYLGVDVDRFFINGNATYGFTQNDYSNVVTGFGTTSAEYNGNLFAFNAEAGYDIPLSHALTLTPIGAASYTYVNNEKYTETGYAAKTIDSDAIHMIKVGLGARIAYAVRQGDNTFTPSLQLMAYHTAANQPTSTFVFADTGGSPSASGVLAEGTDQDKNSIAATLGLSYEMANHMTISAQAGYEWESSSKAYGGNLKIRYDF</sequence>
<dbReference type="PROSITE" id="PS51208">
    <property type="entry name" value="AUTOTRANSPORTER"/>
    <property type="match status" value="1"/>
</dbReference>